<dbReference type="RefSeq" id="WP_338140771.1">
    <property type="nucleotide sequence ID" value="NZ_OU912926.1"/>
</dbReference>
<evidence type="ECO:0000313" key="9">
    <source>
        <dbReference type="EMBL" id="CAG9933954.1"/>
    </source>
</evidence>
<dbReference type="Proteomes" id="UP000839052">
    <property type="component" value="Chromosome"/>
</dbReference>
<dbReference type="PROSITE" id="PS01156">
    <property type="entry name" value="TONB_DEPENDENT_REC_2"/>
    <property type="match status" value="1"/>
</dbReference>
<evidence type="ECO:0000256" key="8">
    <source>
        <dbReference type="PROSITE-ProRule" id="PRU10144"/>
    </source>
</evidence>
<name>A0ABM8Z251_9PROT</name>
<accession>A0ABM8Z251</accession>
<evidence type="ECO:0000256" key="5">
    <source>
        <dbReference type="ARBA" id="ARBA00023136"/>
    </source>
</evidence>
<keyword evidence="6 7" id="KW-0998">Cell outer membrane</keyword>
<evidence type="ECO:0000256" key="7">
    <source>
        <dbReference type="PROSITE-ProRule" id="PRU01360"/>
    </source>
</evidence>
<keyword evidence="5 7" id="KW-0472">Membrane</keyword>
<keyword evidence="3 7" id="KW-1134">Transmembrane beta strand</keyword>
<feature type="short sequence motif" description="TonB C-terminal box" evidence="8">
    <location>
        <begin position="35"/>
        <end position="52"/>
    </location>
</feature>
<evidence type="ECO:0000256" key="2">
    <source>
        <dbReference type="ARBA" id="ARBA00022448"/>
    </source>
</evidence>
<evidence type="ECO:0000256" key="4">
    <source>
        <dbReference type="ARBA" id="ARBA00022692"/>
    </source>
</evidence>
<dbReference type="PROSITE" id="PS52016">
    <property type="entry name" value="TONB_DEPENDENT_REC_3"/>
    <property type="match status" value="1"/>
</dbReference>
<comment type="similarity">
    <text evidence="7">Belongs to the TonB-dependent receptor family.</text>
</comment>
<evidence type="ECO:0000256" key="6">
    <source>
        <dbReference type="ARBA" id="ARBA00023237"/>
    </source>
</evidence>
<organism evidence="9 10">
    <name type="scientific">Candidatus Nitrotoga arctica</name>
    <dbReference type="NCBI Taxonomy" id="453162"/>
    <lineage>
        <taxon>Bacteria</taxon>
        <taxon>Pseudomonadati</taxon>
        <taxon>Pseudomonadota</taxon>
        <taxon>Betaproteobacteria</taxon>
        <taxon>Nitrosomonadales</taxon>
        <taxon>Gallionellaceae</taxon>
        <taxon>Candidatus Nitrotoga</taxon>
    </lineage>
</organism>
<keyword evidence="2 7" id="KW-0813">Transport</keyword>
<gene>
    <name evidence="9" type="ORF">NTG6680_2705</name>
</gene>
<dbReference type="InterPro" id="IPR039426">
    <property type="entry name" value="TonB-dep_rcpt-like"/>
</dbReference>
<dbReference type="PANTHER" id="PTHR32552:SF74">
    <property type="entry name" value="HYDROXAMATE SIDEROPHORE RECEPTOR FHUE"/>
    <property type="match status" value="1"/>
</dbReference>
<comment type="subcellular location">
    <subcellularLocation>
        <location evidence="1 7">Cell outer membrane</location>
        <topology evidence="1 7">Multi-pass membrane protein</topology>
    </subcellularLocation>
</comment>
<reference evidence="9 10" key="1">
    <citation type="submission" date="2021-10" db="EMBL/GenBank/DDBJ databases">
        <authorList>
            <person name="Koch H."/>
        </authorList>
    </citation>
    <scope>NUCLEOTIDE SEQUENCE [LARGE SCALE GENOMIC DNA]</scope>
    <source>
        <strain evidence="9">6680</strain>
    </source>
</reference>
<dbReference type="Gene3D" id="2.40.170.20">
    <property type="entry name" value="TonB-dependent receptor, beta-barrel domain"/>
    <property type="match status" value="1"/>
</dbReference>
<dbReference type="InterPro" id="IPR010917">
    <property type="entry name" value="TonB_rcpt_CS"/>
</dbReference>
<keyword evidence="9" id="KW-0675">Receptor</keyword>
<dbReference type="InterPro" id="IPR036942">
    <property type="entry name" value="Beta-barrel_TonB_sf"/>
</dbReference>
<dbReference type="PANTHER" id="PTHR32552">
    <property type="entry name" value="FERRICHROME IRON RECEPTOR-RELATED"/>
    <property type="match status" value="1"/>
</dbReference>
<evidence type="ECO:0000256" key="3">
    <source>
        <dbReference type="ARBA" id="ARBA00022452"/>
    </source>
</evidence>
<protein>
    <submittedName>
        <fullName evidence="9">TonB-dependent siderophore receptor</fullName>
    </submittedName>
</protein>
<proteinExistence type="inferred from homology"/>
<keyword evidence="4 7" id="KW-0812">Transmembrane</keyword>
<keyword evidence="10" id="KW-1185">Reference proteome</keyword>
<dbReference type="EMBL" id="OU912926">
    <property type="protein sequence ID" value="CAG9933954.1"/>
    <property type="molecule type" value="Genomic_DNA"/>
</dbReference>
<evidence type="ECO:0000256" key="1">
    <source>
        <dbReference type="ARBA" id="ARBA00004571"/>
    </source>
</evidence>
<dbReference type="SUPFAM" id="SSF56935">
    <property type="entry name" value="Porins"/>
    <property type="match status" value="1"/>
</dbReference>
<sequence>MRLSYRPNQQWQLALNLNNLFDKTYYSSIRGVDFGNVYGEPRSAMLTARMRF</sequence>
<evidence type="ECO:0000313" key="10">
    <source>
        <dbReference type="Proteomes" id="UP000839052"/>
    </source>
</evidence>